<reference evidence="14" key="1">
    <citation type="journal article" date="2017" name="Genome Biol. Evol.">
        <title>Comparative Genomic Analysis Identifies a Campylobacter Clade Deficient in Selenium Metabolism.</title>
        <authorList>
            <person name="Miller W.G."/>
            <person name="Yee E."/>
            <person name="Lopes B.S."/>
            <person name="Chapman M.H."/>
            <person name="Huynh S."/>
            <person name="Bono J.L."/>
            <person name="Parker C.T."/>
            <person name="Strachan N.J.C."/>
            <person name="Forbes K.J."/>
        </authorList>
    </citation>
    <scope>NUCLEOTIDE SEQUENCE [LARGE SCALE GENOMIC DNA]</scope>
    <source>
        <strain evidence="14">NCTC 13004</strain>
    </source>
</reference>
<feature type="domain" description="Histidine kinase" evidence="11">
    <location>
        <begin position="216"/>
        <end position="408"/>
    </location>
</feature>
<keyword evidence="9 10" id="KW-0472">Membrane</keyword>
<dbReference type="InterPro" id="IPR036097">
    <property type="entry name" value="HisK_dim/P_sf"/>
</dbReference>
<dbReference type="RefSeq" id="WP_096013152.1">
    <property type="nucleotide sequence ID" value="NZ_CP015578.1"/>
</dbReference>
<evidence type="ECO:0000256" key="6">
    <source>
        <dbReference type="ARBA" id="ARBA00022692"/>
    </source>
</evidence>
<feature type="transmembrane region" description="Helical" evidence="10">
    <location>
        <begin position="132"/>
        <end position="156"/>
    </location>
</feature>
<dbReference type="InterPro" id="IPR047994">
    <property type="entry name" value="ArsS-like"/>
</dbReference>
<dbReference type="GO" id="GO:0000155">
    <property type="term" value="F:phosphorelay sensor kinase activity"/>
    <property type="evidence" value="ECO:0007669"/>
    <property type="project" value="InterPro"/>
</dbReference>
<evidence type="ECO:0000259" key="12">
    <source>
        <dbReference type="PROSITE" id="PS50885"/>
    </source>
</evidence>
<sequence>MKFSSIFYTITLIFALGIGAIGIAFLWLIEYDKANYARELNTKYSIVARATLLYLNELINQDEYKEQLSNLYMPPINDESKKEKIIKEAVVLEEITTELGISAILFHQKKNYLKITKDDETLLLIDTAYQSYRYIIIQIIFAFVAGIILLTYIFIIRKIMPLGKLKREIDKFAQGDLEIKNVATGNDEISQVASAFYDAVSQIKNLNNSRQLFLRNIMHELKTPITKGRITAEMIEKNKNQERLIDVFERLESLINEFAAVERATSRLVGELKPYKIRDIIDEAIDIAMIEESSVRVVAIDDATIKADFKLLAIACKNMIDNALKYSDDKFVKITITNNEIVFSSKSQPLEHDIKYYIEPFTQGSNAKKSFGLGLYIVHNILVAHKLKLLYNHQNGINNFVFSFINSNQSKNIDK</sequence>
<evidence type="ECO:0000313" key="13">
    <source>
        <dbReference type="EMBL" id="ARQ97660.1"/>
    </source>
</evidence>
<dbReference type="InterPro" id="IPR036890">
    <property type="entry name" value="HATPase_C_sf"/>
</dbReference>
<evidence type="ECO:0000256" key="10">
    <source>
        <dbReference type="SAM" id="Phobius"/>
    </source>
</evidence>
<dbReference type="EC" id="2.7.13.3" evidence="3"/>
<dbReference type="SMART" id="SM00388">
    <property type="entry name" value="HisKA"/>
    <property type="match status" value="1"/>
</dbReference>
<dbReference type="KEGG" id="clx:CLAN_0915"/>
<evidence type="ECO:0000256" key="7">
    <source>
        <dbReference type="ARBA" id="ARBA00022777"/>
    </source>
</evidence>
<evidence type="ECO:0000256" key="3">
    <source>
        <dbReference type="ARBA" id="ARBA00012438"/>
    </source>
</evidence>
<dbReference type="Gene3D" id="3.30.565.10">
    <property type="entry name" value="Histidine kinase-like ATPase, C-terminal domain"/>
    <property type="match status" value="1"/>
</dbReference>
<feature type="transmembrane region" description="Helical" evidence="10">
    <location>
        <begin position="7"/>
        <end position="29"/>
    </location>
</feature>
<dbReference type="CDD" id="cd06225">
    <property type="entry name" value="HAMP"/>
    <property type="match status" value="1"/>
</dbReference>
<dbReference type="InterPro" id="IPR003660">
    <property type="entry name" value="HAMP_dom"/>
</dbReference>
<dbReference type="GeneID" id="46921387"/>
<dbReference type="CDD" id="cd00082">
    <property type="entry name" value="HisKA"/>
    <property type="match status" value="1"/>
</dbReference>
<evidence type="ECO:0000256" key="4">
    <source>
        <dbReference type="ARBA" id="ARBA00022553"/>
    </source>
</evidence>
<gene>
    <name evidence="13" type="primary">cprS</name>
    <name evidence="13" type="ORF">CLAN_0915</name>
</gene>
<dbReference type="Proteomes" id="UP000202031">
    <property type="component" value="Chromosome"/>
</dbReference>
<dbReference type="PANTHER" id="PTHR45528:SF12">
    <property type="entry name" value="SENSOR HISTIDINE KINASE ARSS"/>
    <property type="match status" value="1"/>
</dbReference>
<name>A0A1X9SN80_9BACT</name>
<feature type="domain" description="HAMP" evidence="12">
    <location>
        <begin position="161"/>
        <end position="208"/>
    </location>
</feature>
<dbReference type="InterPro" id="IPR050398">
    <property type="entry name" value="HssS/ArlS-like"/>
</dbReference>
<dbReference type="Gene3D" id="1.10.287.130">
    <property type="match status" value="1"/>
</dbReference>
<keyword evidence="7 13" id="KW-0418">Kinase</keyword>
<comment type="catalytic activity">
    <reaction evidence="1">
        <text>ATP + protein L-histidine = ADP + protein N-phospho-L-histidine.</text>
        <dbReference type="EC" id="2.7.13.3"/>
    </reaction>
</comment>
<dbReference type="SUPFAM" id="SSF47384">
    <property type="entry name" value="Homodimeric domain of signal transducing histidine kinase"/>
    <property type="match status" value="1"/>
</dbReference>
<dbReference type="Pfam" id="PF00512">
    <property type="entry name" value="HisKA"/>
    <property type="match status" value="1"/>
</dbReference>
<organism evidence="13 14">
    <name type="scientific">Campylobacter lanienae NCTC 13004</name>
    <dbReference type="NCBI Taxonomy" id="1031753"/>
    <lineage>
        <taxon>Bacteria</taxon>
        <taxon>Pseudomonadati</taxon>
        <taxon>Campylobacterota</taxon>
        <taxon>Epsilonproteobacteria</taxon>
        <taxon>Campylobacterales</taxon>
        <taxon>Campylobacteraceae</taxon>
        <taxon>Campylobacter</taxon>
    </lineage>
</organism>
<dbReference type="GO" id="GO:0016020">
    <property type="term" value="C:membrane"/>
    <property type="evidence" value="ECO:0007669"/>
    <property type="project" value="UniProtKB-SubCell"/>
</dbReference>
<dbReference type="EMBL" id="CP015578">
    <property type="protein sequence ID" value="ARQ97660.1"/>
    <property type="molecule type" value="Genomic_DNA"/>
</dbReference>
<keyword evidence="6 10" id="KW-0812">Transmembrane</keyword>
<evidence type="ECO:0000256" key="9">
    <source>
        <dbReference type="ARBA" id="ARBA00023136"/>
    </source>
</evidence>
<evidence type="ECO:0000256" key="5">
    <source>
        <dbReference type="ARBA" id="ARBA00022679"/>
    </source>
</evidence>
<dbReference type="SUPFAM" id="SSF55874">
    <property type="entry name" value="ATPase domain of HSP90 chaperone/DNA topoisomerase II/histidine kinase"/>
    <property type="match status" value="1"/>
</dbReference>
<evidence type="ECO:0000256" key="2">
    <source>
        <dbReference type="ARBA" id="ARBA00004141"/>
    </source>
</evidence>
<dbReference type="PANTHER" id="PTHR45528">
    <property type="entry name" value="SENSOR HISTIDINE KINASE CPXA"/>
    <property type="match status" value="1"/>
</dbReference>
<evidence type="ECO:0000256" key="8">
    <source>
        <dbReference type="ARBA" id="ARBA00022989"/>
    </source>
</evidence>
<dbReference type="InterPro" id="IPR005467">
    <property type="entry name" value="His_kinase_dom"/>
</dbReference>
<dbReference type="PROSITE" id="PS50885">
    <property type="entry name" value="HAMP"/>
    <property type="match status" value="1"/>
</dbReference>
<dbReference type="SUPFAM" id="SSF158472">
    <property type="entry name" value="HAMP domain-like"/>
    <property type="match status" value="1"/>
</dbReference>
<protein>
    <recommendedName>
        <fullName evidence="3">histidine kinase</fullName>
        <ecNumber evidence="3">2.7.13.3</ecNumber>
    </recommendedName>
</protein>
<evidence type="ECO:0000259" key="11">
    <source>
        <dbReference type="PROSITE" id="PS50109"/>
    </source>
</evidence>
<proteinExistence type="predicted"/>
<dbReference type="PROSITE" id="PS50109">
    <property type="entry name" value="HIS_KIN"/>
    <property type="match status" value="1"/>
</dbReference>
<evidence type="ECO:0000313" key="14">
    <source>
        <dbReference type="Proteomes" id="UP000202031"/>
    </source>
</evidence>
<keyword evidence="5" id="KW-0808">Transferase</keyword>
<dbReference type="NCBIfam" id="NF038389">
    <property type="entry name" value="ArsS_fam_HK"/>
    <property type="match status" value="1"/>
</dbReference>
<accession>A0A1X9SN80</accession>
<dbReference type="InterPro" id="IPR003661">
    <property type="entry name" value="HisK_dim/P_dom"/>
</dbReference>
<evidence type="ECO:0000256" key="1">
    <source>
        <dbReference type="ARBA" id="ARBA00000085"/>
    </source>
</evidence>
<keyword evidence="8 10" id="KW-1133">Transmembrane helix</keyword>
<comment type="subcellular location">
    <subcellularLocation>
        <location evidence="2">Membrane</location>
        <topology evidence="2">Multi-pass membrane protein</topology>
    </subcellularLocation>
</comment>
<dbReference type="AlphaFoldDB" id="A0A1X9SN80"/>
<keyword evidence="4" id="KW-0597">Phosphoprotein</keyword>